<gene>
    <name evidence="7" type="ORF">L6637_02310</name>
</gene>
<comment type="caution">
    <text evidence="7">The sequence shown here is derived from an EMBL/GenBank/DDBJ whole genome shotgun (WGS) entry which is preliminary data.</text>
</comment>
<dbReference type="InterPro" id="IPR004107">
    <property type="entry name" value="Integrase_SAM-like_N"/>
</dbReference>
<feature type="domain" description="Tyr recombinase" evidence="5">
    <location>
        <begin position="112"/>
        <end position="287"/>
    </location>
</feature>
<keyword evidence="3" id="KW-0233">DNA recombination</keyword>
<dbReference type="Pfam" id="PF02899">
    <property type="entry name" value="Phage_int_SAM_1"/>
    <property type="match status" value="1"/>
</dbReference>
<dbReference type="Proteomes" id="UP001139012">
    <property type="component" value="Unassembled WGS sequence"/>
</dbReference>
<dbReference type="PROSITE" id="PS51898">
    <property type="entry name" value="TYR_RECOMBINASE"/>
    <property type="match status" value="1"/>
</dbReference>
<feature type="domain" description="Core-binding (CB)" evidence="6">
    <location>
        <begin position="9"/>
        <end position="91"/>
    </location>
</feature>
<dbReference type="SUPFAM" id="SSF56349">
    <property type="entry name" value="DNA breaking-rejoining enzymes"/>
    <property type="match status" value="1"/>
</dbReference>
<evidence type="ECO:0000313" key="7">
    <source>
        <dbReference type="EMBL" id="MCG2665765.1"/>
    </source>
</evidence>
<dbReference type="Gene3D" id="1.10.443.10">
    <property type="entry name" value="Intergrase catalytic core"/>
    <property type="match status" value="1"/>
</dbReference>
<dbReference type="InterPro" id="IPR010998">
    <property type="entry name" value="Integrase_recombinase_N"/>
</dbReference>
<dbReference type="Pfam" id="PF00589">
    <property type="entry name" value="Phage_integrase"/>
    <property type="match status" value="1"/>
</dbReference>
<protein>
    <submittedName>
        <fullName evidence="7">Tyrosine-type recombinase/integrase</fullName>
    </submittedName>
</protein>
<dbReference type="PROSITE" id="PS51900">
    <property type="entry name" value="CB"/>
    <property type="match status" value="1"/>
</dbReference>
<name>A0ABS9LFI1_9BRAD</name>
<accession>A0ABS9LFI1</accession>
<proteinExistence type="predicted"/>
<evidence type="ECO:0000256" key="3">
    <source>
        <dbReference type="ARBA" id="ARBA00023172"/>
    </source>
</evidence>
<dbReference type="RefSeq" id="WP_237868985.1">
    <property type="nucleotide sequence ID" value="NZ_JAKLUA010000001.1"/>
</dbReference>
<dbReference type="InterPro" id="IPR011010">
    <property type="entry name" value="DNA_brk_join_enz"/>
</dbReference>
<evidence type="ECO:0000256" key="2">
    <source>
        <dbReference type="ARBA" id="ARBA00023125"/>
    </source>
</evidence>
<dbReference type="Gene3D" id="1.10.150.130">
    <property type="match status" value="1"/>
</dbReference>
<evidence type="ECO:0000259" key="6">
    <source>
        <dbReference type="PROSITE" id="PS51900"/>
    </source>
</evidence>
<keyword evidence="8" id="KW-1185">Reference proteome</keyword>
<dbReference type="InterPro" id="IPR002104">
    <property type="entry name" value="Integrase_catalytic"/>
</dbReference>
<dbReference type="EMBL" id="JAKLUA010000001">
    <property type="protein sequence ID" value="MCG2665765.1"/>
    <property type="molecule type" value="Genomic_DNA"/>
</dbReference>
<dbReference type="InterPro" id="IPR044068">
    <property type="entry name" value="CB"/>
</dbReference>
<reference evidence="7" key="1">
    <citation type="submission" date="2022-01" db="EMBL/GenBank/DDBJ databases">
        <title>Genome sequnece data of strain Bradyrhizobium sp. nov.</title>
        <authorList>
            <person name="Zhang J."/>
        </authorList>
    </citation>
    <scope>NUCLEOTIDE SEQUENCE</scope>
    <source>
        <strain evidence="7">WYCCWR 12774</strain>
    </source>
</reference>
<keyword evidence="2 4" id="KW-0238">DNA-binding</keyword>
<dbReference type="InterPro" id="IPR013762">
    <property type="entry name" value="Integrase-like_cat_sf"/>
</dbReference>
<organism evidence="7 8">
    <name type="scientific">Bradyrhizobium zhengyangense</name>
    <dbReference type="NCBI Taxonomy" id="2911009"/>
    <lineage>
        <taxon>Bacteria</taxon>
        <taxon>Pseudomonadati</taxon>
        <taxon>Pseudomonadota</taxon>
        <taxon>Alphaproteobacteria</taxon>
        <taxon>Hyphomicrobiales</taxon>
        <taxon>Nitrobacteraceae</taxon>
        <taxon>Bradyrhizobium</taxon>
    </lineage>
</organism>
<evidence type="ECO:0000256" key="4">
    <source>
        <dbReference type="PROSITE-ProRule" id="PRU01248"/>
    </source>
</evidence>
<sequence>MSRQQQAPLPFHPDSSSWLEDLARTGSATSTIDCYARDLRDVADAIGSIGVAAIDQAVVDLVAERWRADGAATSTIYRRFASLRSFGRFLVQERSADCSKLLSCRLPACGRVHREPIGKESIEVILASSTPDREDSWIRMRDCAAIQVAATSALTTAEVVGLNRSDFNQALAVVLVRHSHLEKRPAAISQEAVCRLNQYLDHVPFKVGDNDPLFVTMRSTRLSARSLQLAFRRSRRLAGVSRTAVPTSLRNAIGFDLARSGVAPEVVAKALGIGVASAFRYFETRDT</sequence>
<evidence type="ECO:0000256" key="1">
    <source>
        <dbReference type="ARBA" id="ARBA00022908"/>
    </source>
</evidence>
<keyword evidence="1" id="KW-0229">DNA integration</keyword>
<evidence type="ECO:0000313" key="8">
    <source>
        <dbReference type="Proteomes" id="UP001139012"/>
    </source>
</evidence>
<evidence type="ECO:0000259" key="5">
    <source>
        <dbReference type="PROSITE" id="PS51898"/>
    </source>
</evidence>